<feature type="domain" description="NAD(P)-binding" evidence="2">
    <location>
        <begin position="38"/>
        <end position="204"/>
    </location>
</feature>
<evidence type="ECO:0000313" key="4">
    <source>
        <dbReference type="Proteomes" id="UP001348098"/>
    </source>
</evidence>
<dbReference type="Gene3D" id="3.90.25.10">
    <property type="entry name" value="UDP-galactose 4-epimerase, domain 1"/>
    <property type="match status" value="1"/>
</dbReference>
<reference evidence="3 4" key="1">
    <citation type="submission" date="2023-12" db="EMBL/GenBank/DDBJ databases">
        <title>novel species in genus Nocarida.</title>
        <authorList>
            <person name="Li Z."/>
        </authorList>
    </citation>
    <scope>NUCLEOTIDE SEQUENCE [LARGE SCALE GENOMIC DNA]</scope>
    <source>
        <strain evidence="3 4">CDC186</strain>
    </source>
</reference>
<organism evidence="3 4">
    <name type="scientific">Nocardia implantans</name>
    <dbReference type="NCBI Taxonomy" id="3108168"/>
    <lineage>
        <taxon>Bacteria</taxon>
        <taxon>Bacillati</taxon>
        <taxon>Actinomycetota</taxon>
        <taxon>Actinomycetes</taxon>
        <taxon>Mycobacteriales</taxon>
        <taxon>Nocardiaceae</taxon>
        <taxon>Nocardia</taxon>
    </lineage>
</organism>
<dbReference type="PANTHER" id="PTHR43162:SF1">
    <property type="entry name" value="PRESTALK A DIFFERENTIATION PROTEIN A"/>
    <property type="match status" value="1"/>
</dbReference>
<dbReference type="InterPro" id="IPR016040">
    <property type="entry name" value="NAD(P)-bd_dom"/>
</dbReference>
<evidence type="ECO:0000259" key="2">
    <source>
        <dbReference type="Pfam" id="PF13460"/>
    </source>
</evidence>
<dbReference type="RefSeq" id="WP_324722397.1">
    <property type="nucleotide sequence ID" value="NZ_JAYKYQ010000007.1"/>
</dbReference>
<dbReference type="Gene3D" id="3.40.50.720">
    <property type="entry name" value="NAD(P)-binding Rossmann-like Domain"/>
    <property type="match status" value="1"/>
</dbReference>
<comment type="caution">
    <text evidence="3">The sequence shown here is derived from an EMBL/GenBank/DDBJ whole genome shotgun (WGS) entry which is preliminary data.</text>
</comment>
<dbReference type="InterPro" id="IPR036291">
    <property type="entry name" value="NAD(P)-bd_dom_sf"/>
</dbReference>
<keyword evidence="4" id="KW-1185">Reference proteome</keyword>
<sequence length="304" mass="33665">MDPGQPVRLLRPRPPSHAGHRHRRRTLRKDPSLILVTGATGNVGGEVVQALLREQQPVRALVREQTDLPVEQAVGDLNEPTSLAAAVDGVDAVFLLPGYRDMPGLLATMRSAGVKRVVLLSSLATVATDTRNAVSEFMIRSETAVRESGLAWTFLRPNAFMSNALRWLPQLRSGDDVRDGFAEVPIASVDPYDIAAVAVRALLDSGHEERIHKLSGPQRLLPAERLAVLAQVLGRDLRFHPLTDEQARADMSAHMPEEYVHAFFSFYSDRTLDESQIYPTVDEVTGHPPRTFHQWAVAHANDFR</sequence>
<evidence type="ECO:0000256" key="1">
    <source>
        <dbReference type="SAM" id="MobiDB-lite"/>
    </source>
</evidence>
<dbReference type="Proteomes" id="UP001348098">
    <property type="component" value="Unassembled WGS sequence"/>
</dbReference>
<dbReference type="EMBL" id="JAYKYQ010000007">
    <property type="protein sequence ID" value="MEB3511866.1"/>
    <property type="molecule type" value="Genomic_DNA"/>
</dbReference>
<gene>
    <name evidence="3" type="ORF">U3653_17695</name>
</gene>
<dbReference type="PANTHER" id="PTHR43162">
    <property type="match status" value="1"/>
</dbReference>
<name>A0ABU6AWL0_9NOCA</name>
<evidence type="ECO:0000313" key="3">
    <source>
        <dbReference type="EMBL" id="MEB3511866.1"/>
    </source>
</evidence>
<dbReference type="InterPro" id="IPR051604">
    <property type="entry name" value="Ergot_Alk_Oxidoreductase"/>
</dbReference>
<proteinExistence type="predicted"/>
<accession>A0ABU6AWL0</accession>
<dbReference type="SUPFAM" id="SSF51735">
    <property type="entry name" value="NAD(P)-binding Rossmann-fold domains"/>
    <property type="match status" value="1"/>
</dbReference>
<feature type="region of interest" description="Disordered" evidence="1">
    <location>
        <begin position="1"/>
        <end position="28"/>
    </location>
</feature>
<feature type="compositionally biased region" description="Basic residues" evidence="1">
    <location>
        <begin position="18"/>
        <end position="27"/>
    </location>
</feature>
<protein>
    <submittedName>
        <fullName evidence="3">NAD(P)H-binding protein</fullName>
    </submittedName>
</protein>
<dbReference type="Pfam" id="PF13460">
    <property type="entry name" value="NAD_binding_10"/>
    <property type="match status" value="1"/>
</dbReference>